<dbReference type="InterPro" id="IPR050557">
    <property type="entry name" value="RTX_toxin/Mannuronan_C5-epim"/>
</dbReference>
<keyword evidence="7" id="KW-0472">Membrane</keyword>
<dbReference type="Gene3D" id="2.160.20.160">
    <property type="match status" value="1"/>
</dbReference>
<accession>A0ABX6FTL6</accession>
<dbReference type="EMBL" id="CP046904">
    <property type="protein sequence ID" value="QGZ40872.1"/>
    <property type="molecule type" value="Genomic_DNA"/>
</dbReference>
<evidence type="ECO:0000256" key="4">
    <source>
        <dbReference type="ARBA" id="ARBA00022656"/>
    </source>
</evidence>
<dbReference type="SUPFAM" id="SSF51120">
    <property type="entry name" value="beta-Roll"/>
    <property type="match status" value="14"/>
</dbReference>
<reference evidence="8 9" key="1">
    <citation type="submission" date="2019-12" db="EMBL/GenBank/DDBJ databases">
        <title>Draft Genome Sequences of Six Type Strains of the Genus Massilia.</title>
        <authorList>
            <person name="Miess H."/>
            <person name="Frediansyah A."/>
            <person name="Goeker M."/>
            <person name="Gross H."/>
        </authorList>
    </citation>
    <scope>NUCLEOTIDE SEQUENCE [LARGE SCALE GENOMIC DNA]</scope>
    <source>
        <strain evidence="8 9">DSM 26639</strain>
    </source>
</reference>
<dbReference type="Proteomes" id="UP000437862">
    <property type="component" value="Chromosome"/>
</dbReference>
<keyword evidence="6" id="KW-0843">Virulence</keyword>
<dbReference type="PROSITE" id="PS00330">
    <property type="entry name" value="HEMOLYSIN_CALCIUM"/>
    <property type="match status" value="12"/>
</dbReference>
<dbReference type="PRINTS" id="PR00313">
    <property type="entry name" value="CABNDNGRPT"/>
</dbReference>
<keyword evidence="9" id="KW-1185">Reference proteome</keyword>
<dbReference type="PRINTS" id="PR01488">
    <property type="entry name" value="RTXTOXINA"/>
</dbReference>
<evidence type="ECO:0000256" key="1">
    <source>
        <dbReference type="ARBA" id="ARBA00004370"/>
    </source>
</evidence>
<gene>
    <name evidence="8" type="ORF">GO485_18555</name>
</gene>
<evidence type="ECO:0000313" key="8">
    <source>
        <dbReference type="EMBL" id="QGZ40872.1"/>
    </source>
</evidence>
<dbReference type="PANTHER" id="PTHR38340">
    <property type="entry name" value="S-LAYER PROTEIN"/>
    <property type="match status" value="1"/>
</dbReference>
<dbReference type="InterPro" id="IPR018511">
    <property type="entry name" value="Hemolysin-typ_Ca-bd_CS"/>
</dbReference>
<evidence type="ECO:0000256" key="6">
    <source>
        <dbReference type="ARBA" id="ARBA00023026"/>
    </source>
</evidence>
<keyword evidence="3" id="KW-0964">Secreted</keyword>
<evidence type="ECO:0000256" key="5">
    <source>
        <dbReference type="ARBA" id="ARBA00022737"/>
    </source>
</evidence>
<dbReference type="Pfam" id="PF00353">
    <property type="entry name" value="HemolysinCabind"/>
    <property type="match status" value="23"/>
</dbReference>
<evidence type="ECO:0000256" key="2">
    <source>
        <dbReference type="ARBA" id="ARBA00004613"/>
    </source>
</evidence>
<protein>
    <submittedName>
        <fullName evidence="8">RTX toxin</fullName>
    </submittedName>
</protein>
<name>A0ABX6FTL6_9BURK</name>
<dbReference type="Gene3D" id="2.150.10.10">
    <property type="entry name" value="Serralysin-like metalloprotease, C-terminal"/>
    <property type="match status" value="12"/>
</dbReference>
<dbReference type="InterPro" id="IPR001343">
    <property type="entry name" value="Hemolysn_Ca-bd"/>
</dbReference>
<dbReference type="PANTHER" id="PTHR38340:SF1">
    <property type="entry name" value="S-LAYER PROTEIN"/>
    <property type="match status" value="1"/>
</dbReference>
<sequence length="2034" mass="203724">MALIEGTAQNDTLQGAGGDTFMGYDGNDVIVAGSGGYSEIDGGAGTDTLSGLSALESYFGVSRSGPDSVSISGMVDGKYTAYSVKGVEYFDFAGKIYKLSDFVGIVGTAGNDKLTGTTGNDTIDGLAGADTMTGGAGNDTYFVDSSGDVIVEAAGGGTDKVEGTATSYVLPTNVESYFFKGTGNAAVTGNGSDNVIYGGSGNDRLDGGAGNDDFFADAGDDTILGGAGNDTIVASSGNDYFYGGDGNDGVMMMAARDNYMVVRLNATDTMFYNLSTGGELTVQGVESFSMAGTTYSISQILASVPQGGNDWVKATDANEVLTSNGGRDTLEGGGGDDTYLVTGADVIVVEAENGGDDTVEVSFAGTQPYQLAANIENGRALTLDAAVGLAGNALDNTLIGNAGANTLLGNGGDDILDGGAGADRLAGGTGNDMYLVDNAGDVVTEAVGEGDDIVGTTLAKYTLTANVENLYFIGTGNFAGTGGTSDDLIVGAAGNDTLSGADGNDTLSGREGANVLDGGAGTDTAFLTGNRADYTMTRTTETDTVFSRAGESVTVRNIENIRFADGTVELKTLYPNVATDFGDYLVGTDGIDVLNGGLGNDTLAGGAGDDHYVVDSALDVIEEGANNGKDTVEVRMASGTYTLAENVENGKVAGSGAVGLFGNAGKNWLTGNDAANVLDGGAGNDTLDGGLGADVLIGGAGNDVYLVDNAGDKITELKDGGSDFVNTSLTKYTLGADLENLGYMGDAAFSGTGNALANIIIGGAGNDTLAGGAGNDTLSGYGGTDVLDGGSEEDTVWLDGNRSDYTITRTTATDTTFSRAGESVTVRNIEKIEFADGTADLKDLYPNQPTDFGDYLRGTDAGETINGGLGNDTMAGGAGNDTYVIGEALDVIEESADNGTDTAEVALASGTYTLVDNVENGIVTGKGAVSLTGNAANNALTGNGAANTLTGGAGNDTLDGQAGADKLIGGTGDDTYVVDNAGDTVTEAKDGGSDTVRTTLAKYTLGAFTEHLVYTGTAAFAGTGNAEANGIIGGTGNDTLSGMSGNDTLAGHGGTDVLDGGTEDDTAILAGNRADYTVKRTTATDTTFTRTGESVTVRNIEKIAFADGTVDLKDLYPNEPSNFGDYLRGTDVAETINGGLGNDTMAGGAGNDTYVIGEALDVIEEGVDKGTDTAEVALASGTYTLADNVENGVVTGKGAVNLTGNAANNALTGNAAANTLTGGAGNDTLDGQGGADKLIGGAGDDTYFVDNAGDTVTELKDGGTDTVRTALAKYTLAAEVENLVYTGTAAFAATGNALANTITGSTGNETIDGAAGSDTYVATGAFADYARQRPNATDLVLVKGNQTITLKNVEQVQFSDGVKTLVELYDNVASIANDKLTGTDANDLLNGLAGADELKGGKGNDTYVVDNIADTVVELTAEGIDLVNIAFTAKGTYAMTENVENATVTAAASVAVNVTGNALDNVITGNDAANALTGGAGNDTLNGGKGSDTLTGGTGNDTYYVDAAGDKVVEEGNDSDDKVITTLTNYTLTNGVEKLVYDGTAAFTGTGNGADNQIDGASGNDVLSGAAGNDVLQGFGGNDKLDGGADNDELLGGAGNDTLLGGAGDDRLLPGEGVDLVDGGEGKDNVVVQGNFTDYARQRPTTTDTVLINLTTHEQVTLRNVEAVIFADGEKSLEQVHENTASPDANNIVGTDGNDLLDGLAGADQLAGGKGDDTYVVDNAGDVVTENADQGTDLVNVAFTAKGTYAMTENVENATVTAAASITVNVTGNALDNVIVGNDAANALTGGDGDDVLNGGKGSDTLTGGAGDDTFYVDAAGDKVLDDSGVDTVITTLASYTLTTGIENLSYDGKAAFTGTGNALANVIAGNAGNDVLSGMDGDDVLAGGAGNDRLTGGNGADTFVLGQGLDTVTDFKTGVDKLAIALKIGDRDTVIEDAETKAAPGGFSADAELVVFTQNVTSLTTANAAKAIGSAAGDYVQGETALFALHSGTTTALYLFTSSGVDAVVSAGELTQIATVTGVPTAADFAFVA</sequence>
<evidence type="ECO:0000256" key="7">
    <source>
        <dbReference type="ARBA" id="ARBA00023136"/>
    </source>
</evidence>
<organism evidence="8 9">
    <name type="scientific">Pseudoduganella flava</name>
    <dbReference type="NCBI Taxonomy" id="871742"/>
    <lineage>
        <taxon>Bacteria</taxon>
        <taxon>Pseudomonadati</taxon>
        <taxon>Pseudomonadota</taxon>
        <taxon>Betaproteobacteria</taxon>
        <taxon>Burkholderiales</taxon>
        <taxon>Oxalobacteraceae</taxon>
        <taxon>Telluria group</taxon>
        <taxon>Pseudoduganella</taxon>
    </lineage>
</organism>
<dbReference type="InterPro" id="IPR011049">
    <property type="entry name" value="Serralysin-like_metalloprot_C"/>
</dbReference>
<keyword evidence="5" id="KW-0677">Repeat</keyword>
<keyword evidence="4" id="KW-0800">Toxin</keyword>
<proteinExistence type="predicted"/>
<evidence type="ECO:0000256" key="3">
    <source>
        <dbReference type="ARBA" id="ARBA00022525"/>
    </source>
</evidence>
<evidence type="ECO:0000313" key="9">
    <source>
        <dbReference type="Proteomes" id="UP000437862"/>
    </source>
</evidence>
<comment type="subcellular location">
    <subcellularLocation>
        <location evidence="1">Membrane</location>
    </subcellularLocation>
    <subcellularLocation>
        <location evidence="2">Secreted</location>
    </subcellularLocation>
</comment>
<dbReference type="InterPro" id="IPR003995">
    <property type="entry name" value="RTX_toxin_determinant-A"/>
</dbReference>